<feature type="region of interest" description="Disordered" evidence="1">
    <location>
        <begin position="1"/>
        <end position="20"/>
    </location>
</feature>
<reference evidence="2" key="1">
    <citation type="submission" date="2021-12" db="EMBL/GenBank/DDBJ databases">
        <authorList>
            <person name="King R."/>
        </authorList>
    </citation>
    <scope>NUCLEOTIDE SEQUENCE</scope>
</reference>
<organism evidence="2 3">
    <name type="scientific">Chrysodeixis includens</name>
    <name type="common">Soybean looper</name>
    <name type="synonym">Pseudoplusia includens</name>
    <dbReference type="NCBI Taxonomy" id="689277"/>
    <lineage>
        <taxon>Eukaryota</taxon>
        <taxon>Metazoa</taxon>
        <taxon>Ecdysozoa</taxon>
        <taxon>Arthropoda</taxon>
        <taxon>Hexapoda</taxon>
        <taxon>Insecta</taxon>
        <taxon>Pterygota</taxon>
        <taxon>Neoptera</taxon>
        <taxon>Endopterygota</taxon>
        <taxon>Lepidoptera</taxon>
        <taxon>Glossata</taxon>
        <taxon>Ditrysia</taxon>
        <taxon>Noctuoidea</taxon>
        <taxon>Noctuidae</taxon>
        <taxon>Plusiinae</taxon>
        <taxon>Chrysodeixis</taxon>
    </lineage>
</organism>
<evidence type="ECO:0000313" key="3">
    <source>
        <dbReference type="Proteomes" id="UP001154114"/>
    </source>
</evidence>
<keyword evidence="3" id="KW-1185">Reference proteome</keyword>
<dbReference type="EMBL" id="LR824004">
    <property type="protein sequence ID" value="CAH0577885.1"/>
    <property type="molecule type" value="Genomic_DNA"/>
</dbReference>
<gene>
    <name evidence="2" type="ORF">CINC_LOCUS266</name>
</gene>
<sequence length="81" mass="9775">MPPELQQPEPNHSRLCRLEQSPRSRISYSHSRTSVTFRGYRQRLQSKLYYRNGTTTTKLLRKLENQTSKWDCEICLYNIRK</sequence>
<name>A0A9P0FP73_CHRIL</name>
<evidence type="ECO:0000313" key="2">
    <source>
        <dbReference type="EMBL" id="CAH0577885.1"/>
    </source>
</evidence>
<evidence type="ECO:0000256" key="1">
    <source>
        <dbReference type="SAM" id="MobiDB-lite"/>
    </source>
</evidence>
<dbReference type="Proteomes" id="UP001154114">
    <property type="component" value="Chromosome 1"/>
</dbReference>
<protein>
    <submittedName>
        <fullName evidence="2">Uncharacterized protein</fullName>
    </submittedName>
</protein>
<dbReference type="AlphaFoldDB" id="A0A9P0FP73"/>
<accession>A0A9P0FP73</accession>
<proteinExistence type="predicted"/>